<dbReference type="GO" id="GO:0002098">
    <property type="term" value="P:tRNA wobble uridine modification"/>
    <property type="evidence" value="ECO:0007669"/>
    <property type="project" value="TreeGrafter"/>
</dbReference>
<dbReference type="OrthoDB" id="5406017at2"/>
<reference evidence="2 3" key="1">
    <citation type="submission" date="2016-10" db="EMBL/GenBank/DDBJ databases">
        <authorList>
            <person name="de Groot N.N."/>
        </authorList>
    </citation>
    <scope>NUCLEOTIDE SEQUENCE [LARGE SCALE GENOMIC DNA]</scope>
    <source>
        <strain evidence="2 3">DSM 4180</strain>
    </source>
</reference>
<dbReference type="CDD" id="cd00882">
    <property type="entry name" value="Ras_like_GTPase"/>
    <property type="match status" value="1"/>
</dbReference>
<dbReference type="Gene3D" id="3.40.50.300">
    <property type="entry name" value="P-loop containing nucleotide triphosphate hydrolases"/>
    <property type="match status" value="1"/>
</dbReference>
<dbReference type="PANTHER" id="PTHR42714">
    <property type="entry name" value="TRNA MODIFICATION GTPASE GTPBP3"/>
    <property type="match status" value="1"/>
</dbReference>
<dbReference type="GO" id="GO:0005525">
    <property type="term" value="F:GTP binding"/>
    <property type="evidence" value="ECO:0007669"/>
    <property type="project" value="InterPro"/>
</dbReference>
<evidence type="ECO:0000259" key="1">
    <source>
        <dbReference type="Pfam" id="PF01926"/>
    </source>
</evidence>
<gene>
    <name evidence="2" type="ORF">SAMN05421721_102102</name>
</gene>
<proteinExistence type="predicted"/>
<dbReference type="STRING" id="195064.SAMN05421721_102102"/>
<dbReference type="EMBL" id="FOUO01000002">
    <property type="protein sequence ID" value="SFM29457.1"/>
    <property type="molecule type" value="Genomic_DNA"/>
</dbReference>
<dbReference type="SUPFAM" id="SSF52540">
    <property type="entry name" value="P-loop containing nucleoside triphosphate hydrolases"/>
    <property type="match status" value="1"/>
</dbReference>
<organism evidence="2 3">
    <name type="scientific">Ectothiorhodospira mobilis</name>
    <dbReference type="NCBI Taxonomy" id="195064"/>
    <lineage>
        <taxon>Bacteria</taxon>
        <taxon>Pseudomonadati</taxon>
        <taxon>Pseudomonadota</taxon>
        <taxon>Gammaproteobacteria</taxon>
        <taxon>Chromatiales</taxon>
        <taxon>Ectothiorhodospiraceae</taxon>
        <taxon>Ectothiorhodospira</taxon>
    </lineage>
</organism>
<dbReference type="Pfam" id="PF01926">
    <property type="entry name" value="MMR_HSR1"/>
    <property type="match status" value="1"/>
</dbReference>
<dbReference type="InterPro" id="IPR021871">
    <property type="entry name" value="DUF3482"/>
</dbReference>
<accession>A0A1I4PNS6</accession>
<dbReference type="Pfam" id="PF11981">
    <property type="entry name" value="DUF3482"/>
    <property type="match status" value="1"/>
</dbReference>
<dbReference type="InterPro" id="IPR006073">
    <property type="entry name" value="GTP-bd"/>
</dbReference>
<dbReference type="GO" id="GO:0005829">
    <property type="term" value="C:cytosol"/>
    <property type="evidence" value="ECO:0007669"/>
    <property type="project" value="TreeGrafter"/>
</dbReference>
<dbReference type="GO" id="GO:0030488">
    <property type="term" value="P:tRNA methylation"/>
    <property type="evidence" value="ECO:0007669"/>
    <property type="project" value="TreeGrafter"/>
</dbReference>
<feature type="domain" description="G" evidence="1">
    <location>
        <begin position="7"/>
        <end position="127"/>
    </location>
</feature>
<keyword evidence="3" id="KW-1185">Reference proteome</keyword>
<dbReference type="RefSeq" id="WP_090483517.1">
    <property type="nucleotide sequence ID" value="NZ_FOUO01000002.1"/>
</dbReference>
<sequence>MSEELLQVAVVGHTNTGKTSLLRTLSRDTDFGEVCDAPATTRHVESTRILVDGEAVMALYDTPGLEDAPGILDWMEARRGPRAPGAETLEAFLESGEAIRRFEQEGKVLRQLRASHVGLYVIDAREPVLGKYRDELSVLGLCARPLVPVLNFVAGPDTREAEWREALARLGLHAVIGFDSVVYDLQEELRLYEKLRSLLDRFRDPLTRLMEARAREAQWLERAAAELVADLLMDAAACTLVVPVQAVQDGSALTDLQARIRRREQECAQALLALYRFRAGDYAARQLPLEDGCWGLDLFTPEALGHYGLRTGEGAAVGAAVGLAVDILALGTTLGAGTATGATAGALAGHTPGLGRRLAQRLRGRRELRPGEATLRLLALRGRQLARALSRRGHGTEKALELDTPTDDAWRRGRLPPPLRRARLHPDWSRLTPGAGGLESRARALALGELTAALMDAADTPQSPQTR</sequence>
<dbReference type="AlphaFoldDB" id="A0A1I4PNS6"/>
<name>A0A1I4PNS6_ECTMO</name>
<evidence type="ECO:0000313" key="2">
    <source>
        <dbReference type="EMBL" id="SFM29457.1"/>
    </source>
</evidence>
<dbReference type="Proteomes" id="UP000199556">
    <property type="component" value="Unassembled WGS sequence"/>
</dbReference>
<dbReference type="PANTHER" id="PTHR42714:SF7">
    <property type="entry name" value="G DOMAIN-CONTAINING PROTEIN"/>
    <property type="match status" value="1"/>
</dbReference>
<protein>
    <submittedName>
        <fullName evidence="2">50S ribosome-binding GTPase</fullName>
    </submittedName>
</protein>
<dbReference type="InterPro" id="IPR027417">
    <property type="entry name" value="P-loop_NTPase"/>
</dbReference>
<evidence type="ECO:0000313" key="3">
    <source>
        <dbReference type="Proteomes" id="UP000199556"/>
    </source>
</evidence>